<keyword evidence="3" id="KW-1185">Reference proteome</keyword>
<name>A0A1X0P1W1_9TRYP</name>
<dbReference type="GeneID" id="39983567"/>
<feature type="compositionally biased region" description="Basic and acidic residues" evidence="1">
    <location>
        <begin position="167"/>
        <end position="177"/>
    </location>
</feature>
<comment type="caution">
    <text evidence="2">The sequence shown here is derived from an EMBL/GenBank/DDBJ whole genome shotgun (WGS) entry which is preliminary data.</text>
</comment>
<dbReference type="VEuPathDB" id="TriTrypDB:TM35_000073410"/>
<dbReference type="AlphaFoldDB" id="A0A1X0P1W1"/>
<evidence type="ECO:0000256" key="1">
    <source>
        <dbReference type="SAM" id="MobiDB-lite"/>
    </source>
</evidence>
<sequence>MNSCKTSEKSCTSNSNLPHTYAEIQEGEEEEQQQQQQQQQLIRDKAWEETVGVILQWVSGALEGDGESLDLIDYLLQELDHDNLITPSSSLSSSSHHHHNSSCCSSDSQTGIEGESVERKDECEDGNESTAHSTFVNDDDDDDHHHQHHYIMKTMMESHEISQSSHISEDSQERKGSIEQSKVVQYVDPYILQQEEEEKEEEGGGVYTEFNEDCYLDNMMDVFGINMNNYNYSSYNGDFMRSDHGTFFDTAILIKLAEEMNSLEVDSNSESRIQVLEESEEDKEDEQGIK</sequence>
<dbReference type="RefSeq" id="XP_028884983.1">
    <property type="nucleotide sequence ID" value="XM_029023787.1"/>
</dbReference>
<dbReference type="EMBL" id="NBCO01000007">
    <property type="protein sequence ID" value="ORC90917.1"/>
    <property type="molecule type" value="Genomic_DNA"/>
</dbReference>
<feature type="region of interest" description="Disordered" evidence="1">
    <location>
        <begin position="266"/>
        <end position="290"/>
    </location>
</feature>
<gene>
    <name evidence="2" type="ORF">TM35_000073410</name>
</gene>
<reference evidence="2 3" key="1">
    <citation type="submission" date="2017-03" db="EMBL/GenBank/DDBJ databases">
        <title>An alternative strategy for trypanosome survival in the mammalian bloodstream revealed through genome and transcriptome analysis of the ubiquitous bovine parasite Trypanosoma (Megatrypanum) theileri.</title>
        <authorList>
            <person name="Kelly S."/>
            <person name="Ivens A."/>
            <person name="Mott A."/>
            <person name="O'Neill E."/>
            <person name="Emms D."/>
            <person name="Macleod O."/>
            <person name="Voorheis P."/>
            <person name="Matthews J."/>
            <person name="Matthews K."/>
            <person name="Carrington M."/>
        </authorList>
    </citation>
    <scope>NUCLEOTIDE SEQUENCE [LARGE SCALE GENOMIC DNA]</scope>
    <source>
        <strain evidence="2">Edinburgh</strain>
    </source>
</reference>
<evidence type="ECO:0000313" key="2">
    <source>
        <dbReference type="EMBL" id="ORC90917.1"/>
    </source>
</evidence>
<accession>A0A1X0P1W1</accession>
<feature type="region of interest" description="Disordered" evidence="1">
    <location>
        <begin position="87"/>
        <end position="146"/>
    </location>
</feature>
<organism evidence="2 3">
    <name type="scientific">Trypanosoma theileri</name>
    <dbReference type="NCBI Taxonomy" id="67003"/>
    <lineage>
        <taxon>Eukaryota</taxon>
        <taxon>Discoba</taxon>
        <taxon>Euglenozoa</taxon>
        <taxon>Kinetoplastea</taxon>
        <taxon>Metakinetoplastina</taxon>
        <taxon>Trypanosomatida</taxon>
        <taxon>Trypanosomatidae</taxon>
        <taxon>Trypanosoma</taxon>
    </lineage>
</organism>
<feature type="compositionally biased region" description="Acidic residues" evidence="1">
    <location>
        <begin position="277"/>
        <end position="290"/>
    </location>
</feature>
<proteinExistence type="predicted"/>
<dbReference type="Proteomes" id="UP000192257">
    <property type="component" value="Unassembled WGS sequence"/>
</dbReference>
<evidence type="ECO:0000313" key="3">
    <source>
        <dbReference type="Proteomes" id="UP000192257"/>
    </source>
</evidence>
<feature type="region of interest" description="Disordered" evidence="1">
    <location>
        <begin position="158"/>
        <end position="179"/>
    </location>
</feature>
<feature type="region of interest" description="Disordered" evidence="1">
    <location>
        <begin position="1"/>
        <end position="39"/>
    </location>
</feature>
<protein>
    <submittedName>
        <fullName evidence="2">Uncharacterized protein</fullName>
    </submittedName>
</protein>
<feature type="compositionally biased region" description="Polar residues" evidence="1">
    <location>
        <begin position="1"/>
        <end position="18"/>
    </location>
</feature>